<dbReference type="VEuPathDB" id="ToxoDB:cyc_09018"/>
<accession>A0A1D3CZK0</accession>
<sequence length="291" mass="32325">MDKLTKLSKQVALLLSQVESHRLLMNDLLEGSDVDFAVRSYSETEEFRLEINSTIEACWKSTELFPALPQQISKVAKRTLKNMAQDIMDLYEPVSRGVETVGQASALWPDTSTDKGSKPAPKSDEYISSGLRARLRDDLAQKASETLGHLDELLLQLDSGPEAPGLHDAVKHMKAAITTLGSEISAALDVNIILSTRPSLLALAEKELKRLDDRATLEESDKRLLDKHKEVRVLQLSSKYEEALQAAKRTTDIEELVRAVTLVRSATARQEDAMYAASRRLALNPDYVPPM</sequence>
<evidence type="ECO:0000313" key="2">
    <source>
        <dbReference type="EMBL" id="OEH76569.1"/>
    </source>
</evidence>
<feature type="compositionally biased region" description="Basic and acidic residues" evidence="1">
    <location>
        <begin position="112"/>
        <end position="124"/>
    </location>
</feature>
<gene>
    <name evidence="2" type="ORF">cyc_09018</name>
</gene>
<reference evidence="2 3" key="1">
    <citation type="journal article" date="2016" name="BMC Genomics">
        <title>Comparative genomics reveals Cyclospora cayetanensis possesses coccidia-like metabolism and invasion components but unique surface antigens.</title>
        <authorList>
            <person name="Liu S."/>
            <person name="Wang L."/>
            <person name="Zheng H."/>
            <person name="Xu Z."/>
            <person name="Roellig D.M."/>
            <person name="Li N."/>
            <person name="Frace M.A."/>
            <person name="Tang K."/>
            <person name="Arrowood M.J."/>
            <person name="Moss D.M."/>
            <person name="Zhang L."/>
            <person name="Feng Y."/>
            <person name="Xiao L."/>
        </authorList>
    </citation>
    <scope>NUCLEOTIDE SEQUENCE [LARGE SCALE GENOMIC DNA]</scope>
    <source>
        <strain evidence="2 3">CHN_HEN01</strain>
    </source>
</reference>
<comment type="caution">
    <text evidence="2">The sequence shown here is derived from an EMBL/GenBank/DDBJ whole genome shotgun (WGS) entry which is preliminary data.</text>
</comment>
<protein>
    <submittedName>
        <fullName evidence="2">Uncharacterized protein</fullName>
    </submittedName>
</protein>
<proteinExistence type="predicted"/>
<name>A0A1D3CZK0_9EIME</name>
<keyword evidence="3" id="KW-1185">Reference proteome</keyword>
<dbReference type="AlphaFoldDB" id="A0A1D3CZK0"/>
<evidence type="ECO:0000256" key="1">
    <source>
        <dbReference type="SAM" id="MobiDB-lite"/>
    </source>
</evidence>
<evidence type="ECO:0000313" key="3">
    <source>
        <dbReference type="Proteomes" id="UP000095192"/>
    </source>
</evidence>
<feature type="region of interest" description="Disordered" evidence="1">
    <location>
        <begin position="105"/>
        <end position="124"/>
    </location>
</feature>
<dbReference type="Proteomes" id="UP000095192">
    <property type="component" value="Unassembled WGS sequence"/>
</dbReference>
<organism evidence="2 3">
    <name type="scientific">Cyclospora cayetanensis</name>
    <dbReference type="NCBI Taxonomy" id="88456"/>
    <lineage>
        <taxon>Eukaryota</taxon>
        <taxon>Sar</taxon>
        <taxon>Alveolata</taxon>
        <taxon>Apicomplexa</taxon>
        <taxon>Conoidasida</taxon>
        <taxon>Coccidia</taxon>
        <taxon>Eucoccidiorida</taxon>
        <taxon>Eimeriorina</taxon>
        <taxon>Eimeriidae</taxon>
        <taxon>Cyclospora</taxon>
    </lineage>
</organism>
<dbReference type="InParanoid" id="A0A1D3CZK0"/>
<dbReference type="EMBL" id="JROU02001412">
    <property type="protein sequence ID" value="OEH76569.1"/>
    <property type="molecule type" value="Genomic_DNA"/>
</dbReference>